<accession>A0ABS7T7C1</accession>
<protein>
    <submittedName>
        <fullName evidence="2">FAD-dependent oxidoreductase</fullName>
    </submittedName>
</protein>
<evidence type="ECO:0000313" key="3">
    <source>
        <dbReference type="Proteomes" id="UP001430954"/>
    </source>
</evidence>
<dbReference type="InterPro" id="IPR036188">
    <property type="entry name" value="FAD/NAD-bd_sf"/>
</dbReference>
<dbReference type="InterPro" id="IPR002937">
    <property type="entry name" value="Amino_oxidase"/>
</dbReference>
<comment type="caution">
    <text evidence="2">The sequence shown here is derived from an EMBL/GenBank/DDBJ whole genome shotgun (WGS) entry which is preliminary data.</text>
</comment>
<name>A0ABS7T7C1_9GAMM</name>
<dbReference type="Gene3D" id="3.30.70.1990">
    <property type="match status" value="1"/>
</dbReference>
<dbReference type="Pfam" id="PF01593">
    <property type="entry name" value="Amino_oxidase"/>
    <property type="match status" value="1"/>
</dbReference>
<dbReference type="SUPFAM" id="SSF51905">
    <property type="entry name" value="FAD/NAD(P)-binding domain"/>
    <property type="match status" value="1"/>
</dbReference>
<dbReference type="Proteomes" id="UP001430954">
    <property type="component" value="Unassembled WGS sequence"/>
</dbReference>
<dbReference type="EMBL" id="JAINZW010000004">
    <property type="protein sequence ID" value="MBZ4039736.1"/>
    <property type="molecule type" value="Genomic_DNA"/>
</dbReference>
<dbReference type="PANTHER" id="PTHR42923:SF17">
    <property type="entry name" value="AMINE OXIDASE DOMAIN-CONTAINING PROTEIN"/>
    <property type="match status" value="1"/>
</dbReference>
<reference evidence="2 3" key="1">
    <citation type="submission" date="2021-09" db="EMBL/GenBank/DDBJ databases">
        <title>Lysobacter sp. 13A isolated from the river sediment.</title>
        <authorList>
            <person name="Liu H."/>
            <person name="Li S."/>
            <person name="Mao S."/>
        </authorList>
    </citation>
    <scope>NUCLEOTIDE SEQUENCE [LARGE SCALE GENOMIC DNA]</scope>
    <source>
        <strain evidence="2 3">13A</strain>
    </source>
</reference>
<gene>
    <name evidence="2" type="ORF">K6753_09325</name>
</gene>
<organism evidence="2 3">
    <name type="scientific">Novilysobacter selenitireducens</name>
    <dbReference type="NCBI Taxonomy" id="2872639"/>
    <lineage>
        <taxon>Bacteria</taxon>
        <taxon>Pseudomonadati</taxon>
        <taxon>Pseudomonadota</taxon>
        <taxon>Gammaproteobacteria</taxon>
        <taxon>Lysobacterales</taxon>
        <taxon>Lysobacteraceae</taxon>
        <taxon>Novilysobacter</taxon>
    </lineage>
</organism>
<dbReference type="Gene3D" id="1.10.405.20">
    <property type="match status" value="1"/>
</dbReference>
<evidence type="ECO:0000313" key="2">
    <source>
        <dbReference type="EMBL" id="MBZ4039736.1"/>
    </source>
</evidence>
<dbReference type="PANTHER" id="PTHR42923">
    <property type="entry name" value="PROTOPORPHYRINOGEN OXIDASE"/>
    <property type="match status" value="1"/>
</dbReference>
<feature type="domain" description="Amine oxidase" evidence="1">
    <location>
        <begin position="10"/>
        <end position="267"/>
    </location>
</feature>
<proteinExistence type="predicted"/>
<keyword evidence="3" id="KW-1185">Reference proteome</keyword>
<dbReference type="Gene3D" id="3.50.50.60">
    <property type="entry name" value="FAD/NAD(P)-binding domain"/>
    <property type="match status" value="1"/>
</dbReference>
<evidence type="ECO:0000259" key="1">
    <source>
        <dbReference type="Pfam" id="PF01593"/>
    </source>
</evidence>
<dbReference type="InterPro" id="IPR050464">
    <property type="entry name" value="Zeta_carotene_desat/Oxidored"/>
</dbReference>
<sequence>MRIAVIGSGIAGLASAWLLSRQHDVTLFEAEPRLGGHTHTHDVELHGRGYRVDTGFIVFNPAHYPLLNRLFAELGVASQPTTMSFSVRNEASGLEYNATDLDGLFCQRRNLVSPRFWGMLLDLRRFYRDAPALLKGDGPGPGLGDYLREHRYGAAFRDEHLVPMASALWSSSSDDILSFPARYLVQFMANHQMLQVSGRPQWRVVSGGSSSYIEAMRTTWRVHERIACPVHALRRDADGVEVESIIGRERFDHAVLACHSDQALHLLADADPRERDILGAMRYQANDTVLHTDARLLPRNRKAWAAWNALLPRKGSDACTVSYCMNLLQSIDAPEPLVVTLNRTDAIDPTRVLRRMEYHHPLYSHASVAAQARKAEIQGHRRTWFAGAYWGWGFHEDGMRSAVEVARALGVVWDGAAPADPAARVAPEPVAA</sequence>
<dbReference type="RefSeq" id="WP_223676194.1">
    <property type="nucleotide sequence ID" value="NZ_JAINZW010000004.1"/>
</dbReference>